<dbReference type="NCBIfam" id="TIGR00758">
    <property type="entry name" value="UDG_fam4"/>
    <property type="match status" value="1"/>
</dbReference>
<dbReference type="PANTHER" id="PTHR33693:SF1">
    <property type="entry name" value="TYPE-4 URACIL-DNA GLYCOSYLASE"/>
    <property type="match status" value="1"/>
</dbReference>
<dbReference type="CDD" id="cd10030">
    <property type="entry name" value="UDG-F4_TTUDGA_SPO1dp_like"/>
    <property type="match status" value="1"/>
</dbReference>
<protein>
    <recommendedName>
        <fullName evidence="2">uracil-DNA glycosylase</fullName>
        <ecNumber evidence="2">3.2.2.27</ecNumber>
    </recommendedName>
</protein>
<name>A0ABS6SXZ0_9RHOB</name>
<dbReference type="InterPro" id="IPR051536">
    <property type="entry name" value="UDG_Type-4/5"/>
</dbReference>
<keyword evidence="3" id="KW-0227">DNA damage</keyword>
<comment type="caution">
    <text evidence="7">The sequence shown here is derived from an EMBL/GenBank/DDBJ whole genome shotgun (WGS) entry which is preliminary data.</text>
</comment>
<organism evidence="7 8">
    <name type="scientific">Maritimibacter dapengensis</name>
    <dbReference type="NCBI Taxonomy" id="2836868"/>
    <lineage>
        <taxon>Bacteria</taxon>
        <taxon>Pseudomonadati</taxon>
        <taxon>Pseudomonadota</taxon>
        <taxon>Alphaproteobacteria</taxon>
        <taxon>Rhodobacterales</taxon>
        <taxon>Roseobacteraceae</taxon>
        <taxon>Maritimibacter</taxon>
    </lineage>
</organism>
<reference evidence="7 8" key="1">
    <citation type="submission" date="2021-05" db="EMBL/GenBank/DDBJ databases">
        <title>Culturable bacteria isolated from Daya Bay.</title>
        <authorList>
            <person name="Zheng W."/>
            <person name="Yu S."/>
            <person name="Huang Y."/>
        </authorList>
    </citation>
    <scope>NUCLEOTIDE SEQUENCE [LARGE SCALE GENOMIC DNA]</scope>
    <source>
        <strain evidence="7 8">DP4N28-5</strain>
    </source>
</reference>
<evidence type="ECO:0000259" key="6">
    <source>
        <dbReference type="SMART" id="SM00986"/>
    </source>
</evidence>
<evidence type="ECO:0000313" key="8">
    <source>
        <dbReference type="Proteomes" id="UP000756530"/>
    </source>
</evidence>
<keyword evidence="4" id="KW-0378">Hydrolase</keyword>
<dbReference type="RefSeq" id="WP_218390264.1">
    <property type="nucleotide sequence ID" value="NZ_JAHUZE010000001.1"/>
</dbReference>
<dbReference type="Proteomes" id="UP000756530">
    <property type="component" value="Unassembled WGS sequence"/>
</dbReference>
<dbReference type="EMBL" id="JAHUZE010000001">
    <property type="protein sequence ID" value="MBV7377373.1"/>
    <property type="molecule type" value="Genomic_DNA"/>
</dbReference>
<dbReference type="SMART" id="SM00987">
    <property type="entry name" value="UreE_C"/>
    <property type="match status" value="1"/>
</dbReference>
<dbReference type="PANTHER" id="PTHR33693">
    <property type="entry name" value="TYPE-5 URACIL-DNA GLYCOSYLASE"/>
    <property type="match status" value="1"/>
</dbReference>
<evidence type="ECO:0000256" key="1">
    <source>
        <dbReference type="ARBA" id="ARBA00001400"/>
    </source>
</evidence>
<evidence type="ECO:0000313" key="7">
    <source>
        <dbReference type="EMBL" id="MBV7377373.1"/>
    </source>
</evidence>
<keyword evidence="5" id="KW-0234">DNA repair</keyword>
<feature type="domain" description="Uracil-DNA glycosylase-like" evidence="6">
    <location>
        <begin position="106"/>
        <end position="257"/>
    </location>
</feature>
<gene>
    <name evidence="7" type="ORF">KJP28_00440</name>
</gene>
<dbReference type="InterPro" id="IPR005273">
    <property type="entry name" value="Ura-DNA_glyco_family4"/>
</dbReference>
<dbReference type="SMART" id="SM00986">
    <property type="entry name" value="UDG"/>
    <property type="match status" value="1"/>
</dbReference>
<evidence type="ECO:0000256" key="4">
    <source>
        <dbReference type="ARBA" id="ARBA00022801"/>
    </source>
</evidence>
<dbReference type="InterPro" id="IPR005122">
    <property type="entry name" value="Uracil-DNA_glycosylase-like"/>
</dbReference>
<accession>A0ABS6SXZ0</accession>
<comment type="catalytic activity">
    <reaction evidence="1">
        <text>Hydrolyzes single-stranded DNA or mismatched double-stranded DNA and polynucleotides, releasing free uracil.</text>
        <dbReference type="EC" id="3.2.2.27"/>
    </reaction>
</comment>
<proteinExistence type="predicted"/>
<evidence type="ECO:0000256" key="3">
    <source>
        <dbReference type="ARBA" id="ARBA00022763"/>
    </source>
</evidence>
<evidence type="ECO:0000256" key="2">
    <source>
        <dbReference type="ARBA" id="ARBA00012030"/>
    </source>
</evidence>
<sequence>MESALDWHQAKALLEWYVELGVTDAVAEAPIDRYELPPEAPKTVAKPKAAAPEAQPLSVVPDTPRIDWVAEAKTLAARADSLEALAEALQAFEGSPLKKGARNFVFADGNPAARVMIVGEGPDEEEDREGLPFVGRAGHLLDAMFAAIDMSRAAPDAQQSIYITGAVPWRRPGDRAPTEAEMDMFRPFLMRHIELADPDIVVPMGNAACLALLGRQGIARIRGQWAEVADRPVLPMFHPSHLHRMPAAKREAWADLLTLQARLREMAP</sequence>
<evidence type="ECO:0000256" key="5">
    <source>
        <dbReference type="ARBA" id="ARBA00023204"/>
    </source>
</evidence>
<dbReference type="EC" id="3.2.2.27" evidence="2"/>
<keyword evidence="8" id="KW-1185">Reference proteome</keyword>
<dbReference type="Pfam" id="PF03167">
    <property type="entry name" value="UDG"/>
    <property type="match status" value="1"/>
</dbReference>